<sequence length="1547" mass="157407" precursor="true">MNFKSLHTADFESKTHYKMYKDGKQWMFAGIMAIALGAGIVAPSQQASADTTDAATVATTTNTGASSTSSNTVTLSTSTSTTPTTDATTTSSDTAVTPVATAVAVSATSQSTGATSVSTASATPAPSETASTAASNTLTSNAVGAGDSANSAIKSATSGSTADGTGTLGSYGNKDAYPSISGNSATSSINNQGAVTVNKSASTASSNSFDVNMSKAASTSATANTSSVAVTIKAPSNATVGNIKYTVDSAGNTVAVTPGGSSYIVNQMGSGMTSDIMSQATSTIKSEFVVASNNSVAAVSAKNAANSYNNLATSNKAQQQSQLASAKTAGDAATSTSLAVANRLSNFASSLNAGTGSFASESAALSKAASYVKAGNWTSAATQLSYATSYAYGFLSNDANFSSLASLKDSFTGSKGWATGNITNSDYTAYNSYVATSTSASAAASSYASVAAVNLLASQSAQTDYNSYSAAAVAAAKSAADLITSARSIAAGLNTSSAVIIHNSYSGAYTSVTQSYASAANKAASSVMSMLNKSMASLSNGFAFNVPDASVAGLFWVSAGTANDSIRLSFASSVENYARSNAAKNTGKLASMFNSLASYMDYLQTASGSAALAQTQMSQNSGTWNSAANFFFGGVVPGMSYSADDLTSAYAALSDAMAHLNDITNSYTVAADLTKSGSNYVTKSYGTTYNAALVDQLRSALTNQVKVVNGLVDDINQYVVTTIPDFVSNYFGYQLLNTKDSGDYRDLAGMSGTWQAVQDSAAMIVDQLAYQQASDYASLYASIANSYRALGTNAGNSLLGSLYDAMASAQNSAYSAMKSAYNSQSAEFNSLSLAGALNFGVFNAVPGLITLGITNGTKVVGSQLASNIQVMMKQMNTGMQAMTDSYASLFNATSAAAVTDVHYGVVAQTPSTSGLTGGTFIDNNYTTTATVNGTDNTTTTDVVYQVVDEGVLTSLAATTSTDSATATAIAAAKSVLANSNVSQQDVDSAVNAIWLALDHTIAPSTTAGKTGSAAVSAAATATAPISLTSAAQTVTTTTDLNNAGEKKTFTVTGSANYMKPTSVLLVDSQGNTVTDYTSSATYNSQTGQFSLNQVVLPTQGDYKLVVVWTAQPDKTDINSYNGKSTINLATSWTNLDKTAGSSAETVNVQRTLAVKVSLQVQYTDAAGTVHTANLANGLLIGTGTVLINDPQLGAYVGMTADQILSLDKTAGATNSILPAGYHLSVNSNGTLLITVNGTAIDNGSYKIDADNATNDALTLVLHADANTQIARVVVQGGYYPTSVSQGSAVGTTGSSIVFKTNDTTLKMPGATYTVTGPDGKTYASFKDALAANPTFDATNWTESTGSDGTRQTFTVNYVFNKQIAQLQVGAPNAGLSEQVTGDTDSDIAFKASDADLKKAGFTYTVTAPDGIVYASLAAALAATMTVNGSLVKVGKFDETDFAVGVTDPSQQIFKVTYTPDAQSATVVANNDGVNSTLETITGKTSDKLAFTTVSDATLATPGYTYTVVGPDGVTYASLAEAVAANGSFDNTDNAGTADESVQTFTVN</sequence>
<accession>A0A0D1LYT0</accession>
<reference evidence="3 4" key="1">
    <citation type="journal article" date="2015" name="Microbiology (Mosc.)">
        <title>Genomics of the Weissella cibaria species with an examination of its metabolic traits.</title>
        <authorList>
            <person name="Lynch K.M."/>
            <person name="Lucid A."/>
            <person name="Arendt E.K."/>
            <person name="Sleator R.D."/>
            <person name="Lucey B."/>
            <person name="Coffey A."/>
        </authorList>
    </citation>
    <scope>NUCLEOTIDE SEQUENCE [LARGE SCALE GENOMIC DNA]</scope>
    <source>
        <strain evidence="3 4">AB3b</strain>
    </source>
</reference>
<evidence type="ECO:0000313" key="3">
    <source>
        <dbReference type="EMBL" id="KIU23632.1"/>
    </source>
</evidence>
<evidence type="ECO:0000313" key="4">
    <source>
        <dbReference type="Proteomes" id="UP000032289"/>
    </source>
</evidence>
<gene>
    <name evidence="3" type="ORF">ab3b_01366</name>
</gene>
<proteinExistence type="predicted"/>
<organism evidence="3 4">
    <name type="scientific">Weissella cibaria</name>
    <dbReference type="NCBI Taxonomy" id="137591"/>
    <lineage>
        <taxon>Bacteria</taxon>
        <taxon>Bacillati</taxon>
        <taxon>Bacillota</taxon>
        <taxon>Bacilli</taxon>
        <taxon>Lactobacillales</taxon>
        <taxon>Lactobacillaceae</taxon>
        <taxon>Weissella</taxon>
    </lineage>
</organism>
<protein>
    <submittedName>
        <fullName evidence="3">KxYKxGKxW signal peptide</fullName>
    </submittedName>
</protein>
<feature type="region of interest" description="Disordered" evidence="2">
    <location>
        <begin position="107"/>
        <end position="134"/>
    </location>
</feature>
<dbReference type="Proteomes" id="UP000032289">
    <property type="component" value="Unassembled WGS sequence"/>
</dbReference>
<dbReference type="InterPro" id="IPR022263">
    <property type="entry name" value="KxYKxGKxW"/>
</dbReference>
<dbReference type="RefSeq" id="WP_043941338.1">
    <property type="nucleotide sequence ID" value="NZ_JWHT01000033.1"/>
</dbReference>
<evidence type="ECO:0000256" key="2">
    <source>
        <dbReference type="SAM" id="MobiDB-lite"/>
    </source>
</evidence>
<feature type="region of interest" description="Disordered" evidence="2">
    <location>
        <begin position="60"/>
        <end position="93"/>
    </location>
</feature>
<dbReference type="NCBIfam" id="TIGR03715">
    <property type="entry name" value="KxYKxGKxW"/>
    <property type="match status" value="1"/>
</dbReference>
<dbReference type="EMBL" id="JWHT01000033">
    <property type="protein sequence ID" value="KIU23632.1"/>
    <property type="molecule type" value="Genomic_DNA"/>
</dbReference>
<comment type="caution">
    <text evidence="3">The sequence shown here is derived from an EMBL/GenBank/DDBJ whole genome shotgun (WGS) entry which is preliminary data.</text>
</comment>
<keyword evidence="1" id="KW-0732">Signal</keyword>
<dbReference type="PATRIC" id="fig|137591.24.peg.1338"/>
<name>A0A0D1LYT0_9LACO</name>
<dbReference type="Pfam" id="PF19258">
    <property type="entry name" value="KxYKxGKxW_sig"/>
    <property type="match status" value="1"/>
</dbReference>
<evidence type="ECO:0000256" key="1">
    <source>
        <dbReference type="ARBA" id="ARBA00022729"/>
    </source>
</evidence>